<keyword evidence="2" id="KW-1185">Reference proteome</keyword>
<dbReference type="OrthoDB" id="5184300at2"/>
<dbReference type="Proteomes" id="UP000306113">
    <property type="component" value="Unassembled WGS sequence"/>
</dbReference>
<evidence type="ECO:0000313" key="2">
    <source>
        <dbReference type="Proteomes" id="UP000306113"/>
    </source>
</evidence>
<gene>
    <name evidence="1" type="ORF">E7681_03690</name>
</gene>
<sequence>MTTTIAWLSYQNGAPSALTFASDSRLTWKVSGQTWDYGRKIYWCKSSPDIFGFAGDVVSQSTVVSQVCEIFDYSASRLAHSTPKDRHLAFVAYLQSATAEFPNSKSNGLHVLHGLRDGEGESCDFRLWRTVKEAGTHSWSDKELEFRADGKKNLVDDPGQFFGAGSGASKHRAFWERRIREAGNTSRSVFRALWDVIETAEDPMTGGLPQIASLGTTGFAKPVGFCKDHRRSVCGLPLASDGTGEDLEWRDENFRFLKPSSLKLKSNAPEHYFRR</sequence>
<organism evidence="1 2">
    <name type="scientific">Thalassobius vesicularis</name>
    <dbReference type="NCBI Taxonomy" id="1294297"/>
    <lineage>
        <taxon>Bacteria</taxon>
        <taxon>Pseudomonadati</taxon>
        <taxon>Pseudomonadota</taxon>
        <taxon>Alphaproteobacteria</taxon>
        <taxon>Rhodobacterales</taxon>
        <taxon>Roseobacteraceae</taxon>
        <taxon>Thalassovita</taxon>
    </lineage>
</organism>
<name>A0A4V3UZ74_9RHOB</name>
<protein>
    <submittedName>
        <fullName evidence="1">Uncharacterized protein</fullName>
    </submittedName>
</protein>
<dbReference type="RefSeq" id="WP_136337932.1">
    <property type="nucleotide sequence ID" value="NZ_SSMD01000002.1"/>
</dbReference>
<reference evidence="1 2" key="1">
    <citation type="submission" date="2019-04" db="EMBL/GenBank/DDBJ databases">
        <title>Draft genome sequence of Youngimonas vesicularis.</title>
        <authorList>
            <person name="Hameed A."/>
        </authorList>
    </citation>
    <scope>NUCLEOTIDE SEQUENCE [LARGE SCALE GENOMIC DNA]</scope>
    <source>
        <strain evidence="1 2">CC-AMW-E</strain>
    </source>
</reference>
<evidence type="ECO:0000313" key="1">
    <source>
        <dbReference type="EMBL" id="THD75569.1"/>
    </source>
</evidence>
<proteinExistence type="predicted"/>
<dbReference type="EMBL" id="SSMD01000002">
    <property type="protein sequence ID" value="THD75569.1"/>
    <property type="molecule type" value="Genomic_DNA"/>
</dbReference>
<dbReference type="AlphaFoldDB" id="A0A4V3UZ74"/>
<comment type="caution">
    <text evidence="1">The sequence shown here is derived from an EMBL/GenBank/DDBJ whole genome shotgun (WGS) entry which is preliminary data.</text>
</comment>
<accession>A0A4V3UZ74</accession>